<dbReference type="InterPro" id="IPR032675">
    <property type="entry name" value="LRR_dom_sf"/>
</dbReference>
<feature type="domain" description="F-box" evidence="1">
    <location>
        <begin position="8"/>
        <end position="46"/>
    </location>
</feature>
<evidence type="ECO:0000313" key="3">
    <source>
        <dbReference type="Proteomes" id="UP000053558"/>
    </source>
</evidence>
<gene>
    <name evidence="2" type="ORF">CONPUDRAFT_161766</name>
</gene>
<name>A0A5M3N7T4_CONPW</name>
<protein>
    <recommendedName>
        <fullName evidence="1">F-box domain-containing protein</fullName>
    </recommendedName>
</protein>
<comment type="caution">
    <text evidence="2">The sequence shown here is derived from an EMBL/GenBank/DDBJ whole genome shotgun (WGS) entry which is preliminary data.</text>
</comment>
<keyword evidence="3" id="KW-1185">Reference proteome</keyword>
<dbReference type="RefSeq" id="XP_007763744.1">
    <property type="nucleotide sequence ID" value="XM_007765554.1"/>
</dbReference>
<dbReference type="SUPFAM" id="SSF52047">
    <property type="entry name" value="RNI-like"/>
    <property type="match status" value="1"/>
</dbReference>
<dbReference type="Gene3D" id="3.80.10.10">
    <property type="entry name" value="Ribonuclease Inhibitor"/>
    <property type="match status" value="1"/>
</dbReference>
<proteinExistence type="predicted"/>
<dbReference type="AlphaFoldDB" id="A0A5M3N7T4"/>
<dbReference type="InterPro" id="IPR001810">
    <property type="entry name" value="F-box_dom"/>
</dbReference>
<dbReference type="Pfam" id="PF12937">
    <property type="entry name" value="F-box-like"/>
    <property type="match status" value="1"/>
</dbReference>
<dbReference type="OrthoDB" id="2794631at2759"/>
<sequence length="504" mass="57597">MHDGLCIPEILAQIFANIHDNDDLAQVALTCKTLSEPARDELYRHLPNLAYLFMGLPDEIWENENTRTTFRRMMLPSDWQICRRNMHRVQSLELMDPNRSFGDDIDDPGSNGTARTVEHEMLAAISHYSGLPLLPNLRTLLVEGEMCPLPSLQLLMGPQLEELSFDNVPFKAMPVLIQAGRMASLKSLSLTMYLYSGGDIRLLDAVLLEAIPAMRSLECLSLDRCRSPLLLEALASLPCLHTLELSMWDERDGYPEPLEELVFPQLRKLSIPKPFRLHPATYIRMLQKMRSSVGLTSLETGIDAPEPELDSFIRALTTSSPDTVMRNLEMTCYYPGSLDFSFFRPLFTFQHLTRFLLMTSTLTINDDRLAALSLAWPHLRDLTIRLPFTGWHPGHKVTLRGLAMLLHNCPELREINILVDTTFANNSSTNIPMQGAPFNTRITSITLGDSPIDNAYFVASWLSRMMPRLRNNTWWRTHQSEEEWEVAHPKWVRVNELLGRRPYP</sequence>
<accession>A0A5M3N7T4</accession>
<dbReference type="Proteomes" id="UP000053558">
    <property type="component" value="Unassembled WGS sequence"/>
</dbReference>
<evidence type="ECO:0000313" key="2">
    <source>
        <dbReference type="EMBL" id="EIW87164.1"/>
    </source>
</evidence>
<evidence type="ECO:0000259" key="1">
    <source>
        <dbReference type="Pfam" id="PF12937"/>
    </source>
</evidence>
<organism evidence="2 3">
    <name type="scientific">Coniophora puteana (strain RWD-64-598)</name>
    <name type="common">Brown rot fungus</name>
    <dbReference type="NCBI Taxonomy" id="741705"/>
    <lineage>
        <taxon>Eukaryota</taxon>
        <taxon>Fungi</taxon>
        <taxon>Dikarya</taxon>
        <taxon>Basidiomycota</taxon>
        <taxon>Agaricomycotina</taxon>
        <taxon>Agaricomycetes</taxon>
        <taxon>Agaricomycetidae</taxon>
        <taxon>Boletales</taxon>
        <taxon>Coniophorineae</taxon>
        <taxon>Coniophoraceae</taxon>
        <taxon>Coniophora</taxon>
    </lineage>
</organism>
<reference evidence="3" key="1">
    <citation type="journal article" date="2012" name="Science">
        <title>The Paleozoic origin of enzymatic lignin decomposition reconstructed from 31 fungal genomes.</title>
        <authorList>
            <person name="Floudas D."/>
            <person name="Binder M."/>
            <person name="Riley R."/>
            <person name="Barry K."/>
            <person name="Blanchette R.A."/>
            <person name="Henrissat B."/>
            <person name="Martinez A.T."/>
            <person name="Otillar R."/>
            <person name="Spatafora J.W."/>
            <person name="Yadav J.S."/>
            <person name="Aerts A."/>
            <person name="Benoit I."/>
            <person name="Boyd A."/>
            <person name="Carlson A."/>
            <person name="Copeland A."/>
            <person name="Coutinho P.M."/>
            <person name="de Vries R.P."/>
            <person name="Ferreira P."/>
            <person name="Findley K."/>
            <person name="Foster B."/>
            <person name="Gaskell J."/>
            <person name="Glotzer D."/>
            <person name="Gorecki P."/>
            <person name="Heitman J."/>
            <person name="Hesse C."/>
            <person name="Hori C."/>
            <person name="Igarashi K."/>
            <person name="Jurgens J.A."/>
            <person name="Kallen N."/>
            <person name="Kersten P."/>
            <person name="Kohler A."/>
            <person name="Kuees U."/>
            <person name="Kumar T.K.A."/>
            <person name="Kuo A."/>
            <person name="LaButti K."/>
            <person name="Larrondo L.F."/>
            <person name="Lindquist E."/>
            <person name="Ling A."/>
            <person name="Lombard V."/>
            <person name="Lucas S."/>
            <person name="Lundell T."/>
            <person name="Martin R."/>
            <person name="McLaughlin D.J."/>
            <person name="Morgenstern I."/>
            <person name="Morin E."/>
            <person name="Murat C."/>
            <person name="Nagy L.G."/>
            <person name="Nolan M."/>
            <person name="Ohm R.A."/>
            <person name="Patyshakuliyeva A."/>
            <person name="Rokas A."/>
            <person name="Ruiz-Duenas F.J."/>
            <person name="Sabat G."/>
            <person name="Salamov A."/>
            <person name="Samejima M."/>
            <person name="Schmutz J."/>
            <person name="Slot J.C."/>
            <person name="St John F."/>
            <person name="Stenlid J."/>
            <person name="Sun H."/>
            <person name="Sun S."/>
            <person name="Syed K."/>
            <person name="Tsang A."/>
            <person name="Wiebenga A."/>
            <person name="Young D."/>
            <person name="Pisabarro A."/>
            <person name="Eastwood D.C."/>
            <person name="Martin F."/>
            <person name="Cullen D."/>
            <person name="Grigoriev I.V."/>
            <person name="Hibbett D.S."/>
        </authorList>
    </citation>
    <scope>NUCLEOTIDE SEQUENCE [LARGE SCALE GENOMIC DNA]</scope>
    <source>
        <strain evidence="3">RWD-64-598 SS2</strain>
    </source>
</reference>
<dbReference type="GeneID" id="19204577"/>
<dbReference type="EMBL" id="JH711573">
    <property type="protein sequence ID" value="EIW87164.1"/>
    <property type="molecule type" value="Genomic_DNA"/>
</dbReference>
<dbReference type="OMA" id="IWENENT"/>
<dbReference type="KEGG" id="cput:CONPUDRAFT_161766"/>